<evidence type="ECO:0000313" key="1">
    <source>
        <dbReference type="EMBL" id="MBF5027152.1"/>
    </source>
</evidence>
<evidence type="ECO:0000313" key="2">
    <source>
        <dbReference type="Proteomes" id="UP000694480"/>
    </source>
</evidence>
<dbReference type="AlphaFoldDB" id="A0A930YVI1"/>
<protein>
    <submittedName>
        <fullName evidence="1">Uncharacterized protein</fullName>
    </submittedName>
</protein>
<gene>
    <name evidence="1" type="ORF">IC612_05000</name>
</gene>
<dbReference type="EMBL" id="JADKYY010000005">
    <property type="protein sequence ID" value="MBF5027152.1"/>
    <property type="molecule type" value="Genomic_DNA"/>
</dbReference>
<dbReference type="Proteomes" id="UP000694480">
    <property type="component" value="Unassembled WGS sequence"/>
</dbReference>
<comment type="caution">
    <text evidence="1">The sequence shown here is derived from an EMBL/GenBank/DDBJ whole genome shotgun (WGS) entry which is preliminary data.</text>
</comment>
<keyword evidence="2" id="KW-1185">Reference proteome</keyword>
<sequence length="98" mass="11701">MGDKKKYKKELIAALEKLNRHEHEILETMTSMMFLKEMKENNITFEKGDTFSFDDHIFDYSPDKNIVRLAKLRRKMLKTMLKLSNSNKLKDKDLEFLA</sequence>
<organism evidence="1 2">
    <name type="scientific">Planobacterium oryzisoli</name>
    <dbReference type="NCBI Taxonomy" id="2771435"/>
    <lineage>
        <taxon>Bacteria</taxon>
        <taxon>Pseudomonadati</taxon>
        <taxon>Bacteroidota</taxon>
        <taxon>Flavobacteriia</taxon>
        <taxon>Flavobacteriales</taxon>
        <taxon>Weeksellaceae</taxon>
        <taxon>Chryseobacterium group</taxon>
        <taxon>Chryseobacterium</taxon>
    </lineage>
</organism>
<accession>A0A930YVI1</accession>
<reference evidence="1" key="1">
    <citation type="submission" date="2020-11" db="EMBL/GenBank/DDBJ databases">
        <title>Genome seq and assembly of Planobacterium sp.</title>
        <authorList>
            <person name="Chhetri G."/>
        </authorList>
    </citation>
    <scope>NUCLEOTIDE SEQUENCE</scope>
    <source>
        <strain evidence="1">GCR5</strain>
    </source>
</reference>
<dbReference type="RefSeq" id="WP_194739084.1">
    <property type="nucleotide sequence ID" value="NZ_JADKYY010000005.1"/>
</dbReference>
<name>A0A930YVI1_9FLAO</name>
<proteinExistence type="predicted"/>